<keyword evidence="1" id="KW-0472">Membrane</keyword>
<organism evidence="2 3">
    <name type="scientific">Halalkalicoccus paucihalophilus</name>
    <dbReference type="NCBI Taxonomy" id="1008153"/>
    <lineage>
        <taxon>Archaea</taxon>
        <taxon>Methanobacteriati</taxon>
        <taxon>Methanobacteriota</taxon>
        <taxon>Stenosarchaea group</taxon>
        <taxon>Halobacteria</taxon>
        <taxon>Halobacteriales</taxon>
        <taxon>Halococcaceae</taxon>
        <taxon>Halalkalicoccus</taxon>
    </lineage>
</organism>
<evidence type="ECO:0000256" key="1">
    <source>
        <dbReference type="SAM" id="Phobius"/>
    </source>
</evidence>
<dbReference type="EMBL" id="LTAZ01000001">
    <property type="protein sequence ID" value="KYH27370.1"/>
    <property type="molecule type" value="Genomic_DNA"/>
</dbReference>
<keyword evidence="1" id="KW-0812">Transmembrane</keyword>
<feature type="transmembrane region" description="Helical" evidence="1">
    <location>
        <begin position="113"/>
        <end position="131"/>
    </location>
</feature>
<evidence type="ECO:0000313" key="3">
    <source>
        <dbReference type="Proteomes" id="UP000075321"/>
    </source>
</evidence>
<proteinExistence type="predicted"/>
<dbReference type="PANTHER" id="PTHR20992">
    <property type="entry name" value="AT15442P-RELATED"/>
    <property type="match status" value="1"/>
</dbReference>
<feature type="transmembrane region" description="Helical" evidence="1">
    <location>
        <begin position="269"/>
        <end position="294"/>
    </location>
</feature>
<feature type="transmembrane region" description="Helical" evidence="1">
    <location>
        <begin position="137"/>
        <end position="159"/>
    </location>
</feature>
<gene>
    <name evidence="2" type="ORF">HAPAU_00360</name>
</gene>
<protein>
    <recommendedName>
        <fullName evidence="4">TIGR00341 family protein</fullName>
    </recommendedName>
</protein>
<feature type="transmembrane region" description="Helical" evidence="1">
    <location>
        <begin position="314"/>
        <end position="337"/>
    </location>
</feature>
<sequence length="427" mass="44762">MRLVRVLVSEAHREEWLDALDERGIDYVVTAEDSNGDGAVLVEFPLPTPAVEVVMDDLRDAGLDEDYTVVTSAETATTRNFAELEERFAEEGDTIDRAEIRARADGMTPDPRTYYGLTLISAIVATAGLLLDSPAIVVGAMVIAPQVGAALTASTGTVLNDREMITTGFRALVVGLVVAVLGAAVFGWLIRVTSVVPASLDVDTVTQVTHRISPGMLTVVVGAGAGGAAAFGLATAFPISIVGVMIAAALIPAAAAVGVGIAWGIPSVALGAFVLLAVNAALVTLAAIGVLWWIGYRPADWAELTLRERFSPEFSAPLVLLAALVVLLTGLGVVIGGEVAFENEVNRGVEEVLAEDAYDRVELVDVQTRFADGDLSAGDRQVSVVLSRPADEAYPGLPTALAARIEERTGTAVVVEIEYRERASTRS</sequence>
<dbReference type="Proteomes" id="UP000075321">
    <property type="component" value="Unassembled WGS sequence"/>
</dbReference>
<dbReference type="PANTHER" id="PTHR20992:SF9">
    <property type="entry name" value="AT15442P-RELATED"/>
    <property type="match status" value="1"/>
</dbReference>
<dbReference type="InterPro" id="IPR005240">
    <property type="entry name" value="DUF389"/>
</dbReference>
<accession>A0A151AIN4</accession>
<dbReference type="Pfam" id="PF04087">
    <property type="entry name" value="DUF389"/>
    <property type="match status" value="1"/>
</dbReference>
<reference evidence="2 3" key="1">
    <citation type="submission" date="2016-02" db="EMBL/GenBank/DDBJ databases">
        <title>Genome sequence of Halalkalicoccus paucihalophilus DSM 24557.</title>
        <authorList>
            <person name="Poehlein A."/>
            <person name="Daniel R."/>
        </authorList>
    </citation>
    <scope>NUCLEOTIDE SEQUENCE [LARGE SCALE GENOMIC DNA]</scope>
    <source>
        <strain evidence="2 3">DSM 24557</strain>
    </source>
</reference>
<comment type="caution">
    <text evidence="2">The sequence shown here is derived from an EMBL/GenBank/DDBJ whole genome shotgun (WGS) entry which is preliminary data.</text>
</comment>
<evidence type="ECO:0000313" key="2">
    <source>
        <dbReference type="EMBL" id="KYH27370.1"/>
    </source>
</evidence>
<dbReference type="AlphaFoldDB" id="A0A151AIN4"/>
<name>A0A151AIN4_9EURY</name>
<feature type="transmembrane region" description="Helical" evidence="1">
    <location>
        <begin position="241"/>
        <end position="263"/>
    </location>
</feature>
<dbReference type="PATRIC" id="fig|1008153.3.peg.40"/>
<feature type="transmembrane region" description="Helical" evidence="1">
    <location>
        <begin position="212"/>
        <end position="234"/>
    </location>
</feature>
<keyword evidence="3" id="KW-1185">Reference proteome</keyword>
<dbReference type="RefSeq" id="WP_066378034.1">
    <property type="nucleotide sequence ID" value="NZ_LTAZ01000001.1"/>
</dbReference>
<dbReference type="OrthoDB" id="275581at2157"/>
<feature type="transmembrane region" description="Helical" evidence="1">
    <location>
        <begin position="171"/>
        <end position="192"/>
    </location>
</feature>
<keyword evidence="1" id="KW-1133">Transmembrane helix</keyword>
<evidence type="ECO:0008006" key="4">
    <source>
        <dbReference type="Google" id="ProtNLM"/>
    </source>
</evidence>